<protein>
    <recommendedName>
        <fullName evidence="1">DUF6538 domain-containing protein</fullName>
    </recommendedName>
</protein>
<feature type="domain" description="DUF6538" evidence="1">
    <location>
        <begin position="3"/>
        <end position="59"/>
    </location>
</feature>
<evidence type="ECO:0000313" key="3">
    <source>
        <dbReference type="Proteomes" id="UP000523601"/>
    </source>
</evidence>
<evidence type="ECO:0000259" key="1">
    <source>
        <dbReference type="Pfam" id="PF20172"/>
    </source>
</evidence>
<accession>A0ABX2PIZ5</accession>
<gene>
    <name evidence="2" type="ORF">HJ526_17050</name>
</gene>
<name>A0ABX2PIZ5_9RHOB</name>
<dbReference type="EMBL" id="JABCJD010000010">
    <property type="protein sequence ID" value="NVO29135.1"/>
    <property type="molecule type" value="Genomic_DNA"/>
</dbReference>
<dbReference type="RefSeq" id="WP_176855815.1">
    <property type="nucleotide sequence ID" value="NZ_JABCJD010000010.1"/>
</dbReference>
<dbReference type="InterPro" id="IPR046668">
    <property type="entry name" value="DUF6538"/>
</dbReference>
<dbReference type="Pfam" id="PF20172">
    <property type="entry name" value="DUF6538"/>
    <property type="match status" value="1"/>
</dbReference>
<dbReference type="Proteomes" id="UP000523601">
    <property type="component" value="Unassembled WGS sequence"/>
</dbReference>
<sequence>MSVVKRGGVYHLRRRVPVRFQSVEDRTSVYVSLKTDSETMAKAKAPLVWERLVKAWEDAMAGQTGDSLKKFEQAQKLG</sequence>
<reference evidence="2 3" key="1">
    <citation type="submission" date="2020-04" db="EMBL/GenBank/DDBJ databases">
        <title>Donghicola sp., a member of the Rhodobacteraceae family isolated from mangrove forest in Thailand.</title>
        <authorList>
            <person name="Charoenyingcharoen P."/>
            <person name="Yukphan P."/>
        </authorList>
    </citation>
    <scope>NUCLEOTIDE SEQUENCE [LARGE SCALE GENOMIC DNA]</scope>
    <source>
        <strain evidence="2 3">C2-DW-16</strain>
    </source>
</reference>
<comment type="caution">
    <text evidence="2">The sequence shown here is derived from an EMBL/GenBank/DDBJ whole genome shotgun (WGS) entry which is preliminary data.</text>
</comment>
<proteinExistence type="predicted"/>
<organism evidence="2 3">
    <name type="scientific">Donghicola mangrovi</name>
    <dbReference type="NCBI Taxonomy" id="2729614"/>
    <lineage>
        <taxon>Bacteria</taxon>
        <taxon>Pseudomonadati</taxon>
        <taxon>Pseudomonadota</taxon>
        <taxon>Alphaproteobacteria</taxon>
        <taxon>Rhodobacterales</taxon>
        <taxon>Roseobacteraceae</taxon>
        <taxon>Donghicola</taxon>
    </lineage>
</organism>
<evidence type="ECO:0000313" key="2">
    <source>
        <dbReference type="EMBL" id="NVO29135.1"/>
    </source>
</evidence>
<keyword evidence="3" id="KW-1185">Reference proteome</keyword>